<dbReference type="Proteomes" id="UP000702964">
    <property type="component" value="Unassembled WGS sequence"/>
</dbReference>
<evidence type="ECO:0000256" key="4">
    <source>
        <dbReference type="ARBA" id="ARBA00022475"/>
    </source>
</evidence>
<dbReference type="PANTHER" id="PTHR30472">
    <property type="entry name" value="FERRIC ENTEROBACTIN TRANSPORT SYSTEM PERMEASE PROTEIN"/>
    <property type="match status" value="1"/>
</dbReference>
<dbReference type="InterPro" id="IPR000522">
    <property type="entry name" value="ABC_transptr_permease_BtuC"/>
</dbReference>
<feature type="transmembrane region" description="Helical" evidence="8">
    <location>
        <begin position="298"/>
        <end position="320"/>
    </location>
</feature>
<reference evidence="10" key="2">
    <citation type="submission" date="2020-02" db="EMBL/GenBank/DDBJ databases">
        <authorList>
            <person name="Studholme D.J."/>
        </authorList>
    </citation>
    <scope>NUCLEOTIDE SEQUENCE</scope>
    <source>
        <strain evidence="10">00238/432</strain>
    </source>
</reference>
<evidence type="ECO:0000256" key="8">
    <source>
        <dbReference type="SAM" id="Phobius"/>
    </source>
</evidence>
<organism evidence="10 11">
    <name type="scientific">Phytophthora kernoviae 00238/432</name>
    <dbReference type="NCBI Taxonomy" id="1284355"/>
    <lineage>
        <taxon>Eukaryota</taxon>
        <taxon>Sar</taxon>
        <taxon>Stramenopiles</taxon>
        <taxon>Oomycota</taxon>
        <taxon>Peronosporomycetes</taxon>
        <taxon>Peronosporales</taxon>
        <taxon>Peronosporaceae</taxon>
        <taxon>Phytophthora</taxon>
    </lineage>
</organism>
<comment type="similarity">
    <text evidence="2">Belongs to the binding-protein-dependent transport system permease family. FecCD subfamily.</text>
</comment>
<feature type="transmembrane region" description="Helical" evidence="8">
    <location>
        <begin position="424"/>
        <end position="442"/>
    </location>
</feature>
<protein>
    <recommendedName>
        <fullName evidence="9">HTH araC/xylS-type domain-containing protein</fullName>
    </recommendedName>
</protein>
<proteinExistence type="inferred from homology"/>
<dbReference type="PROSITE" id="PS01124">
    <property type="entry name" value="HTH_ARAC_FAMILY_2"/>
    <property type="match status" value="1"/>
</dbReference>
<dbReference type="FunFam" id="1.10.3470.10:FF:000001">
    <property type="entry name" value="Vitamin B12 ABC transporter permease BtuC"/>
    <property type="match status" value="1"/>
</dbReference>
<evidence type="ECO:0000313" key="11">
    <source>
        <dbReference type="Proteomes" id="UP000702964"/>
    </source>
</evidence>
<keyword evidence="4" id="KW-1003">Cell membrane</keyword>
<dbReference type="Pfam" id="PF01032">
    <property type="entry name" value="FecCD"/>
    <property type="match status" value="1"/>
</dbReference>
<feature type="transmembrane region" description="Helical" evidence="8">
    <location>
        <begin position="240"/>
        <end position="259"/>
    </location>
</feature>
<evidence type="ECO:0000256" key="5">
    <source>
        <dbReference type="ARBA" id="ARBA00022692"/>
    </source>
</evidence>
<keyword evidence="5 8" id="KW-0812">Transmembrane</keyword>
<evidence type="ECO:0000256" key="6">
    <source>
        <dbReference type="ARBA" id="ARBA00022989"/>
    </source>
</evidence>
<dbReference type="Gene3D" id="1.10.10.60">
    <property type="entry name" value="Homeodomain-like"/>
    <property type="match status" value="1"/>
</dbReference>
<reference evidence="10" key="1">
    <citation type="journal article" date="2015" name="Genom Data">
        <title>Draft genome sequences of Phytophthora kernoviae and Phytophthora ramorum lineage EU2 from Scotland.</title>
        <authorList>
            <person name="Sambles C."/>
            <person name="Schlenzig A."/>
            <person name="O'Neill P."/>
            <person name="Grant M."/>
            <person name="Studholme D.J."/>
        </authorList>
    </citation>
    <scope>NUCLEOTIDE SEQUENCE</scope>
    <source>
        <strain evidence="10">00238/432</strain>
    </source>
</reference>
<feature type="transmembrane region" description="Helical" evidence="8">
    <location>
        <begin position="265"/>
        <end position="286"/>
    </location>
</feature>
<dbReference type="SUPFAM" id="SSF81345">
    <property type="entry name" value="ABC transporter involved in vitamin B12 uptake, BtuC"/>
    <property type="match status" value="1"/>
</dbReference>
<feature type="transmembrane region" description="Helical" evidence="8">
    <location>
        <begin position="152"/>
        <end position="178"/>
    </location>
</feature>
<gene>
    <name evidence="10" type="ORF">G195_001836</name>
</gene>
<dbReference type="SMART" id="SM00342">
    <property type="entry name" value="HTH_ARAC"/>
    <property type="match status" value="1"/>
</dbReference>
<dbReference type="GO" id="GO:0003700">
    <property type="term" value="F:DNA-binding transcription factor activity"/>
    <property type="evidence" value="ECO:0007669"/>
    <property type="project" value="InterPro"/>
</dbReference>
<dbReference type="Pfam" id="PF12833">
    <property type="entry name" value="HTH_18"/>
    <property type="match status" value="1"/>
</dbReference>
<dbReference type="InterPro" id="IPR018060">
    <property type="entry name" value="HTH_AraC"/>
</dbReference>
<dbReference type="GO" id="GO:0043565">
    <property type="term" value="F:sequence-specific DNA binding"/>
    <property type="evidence" value="ECO:0007669"/>
    <property type="project" value="InterPro"/>
</dbReference>
<dbReference type="PANTHER" id="PTHR30472:SF65">
    <property type="entry name" value="SIDEROPHORE TRANSPORT SYSTEM PERMEASE PROTEIN YFIZ-RELATED"/>
    <property type="match status" value="1"/>
</dbReference>
<evidence type="ECO:0000256" key="2">
    <source>
        <dbReference type="ARBA" id="ARBA00007935"/>
    </source>
</evidence>
<evidence type="ECO:0000256" key="1">
    <source>
        <dbReference type="ARBA" id="ARBA00004651"/>
    </source>
</evidence>
<feature type="transmembrane region" description="Helical" evidence="8">
    <location>
        <begin position="208"/>
        <end position="228"/>
    </location>
</feature>
<feature type="transmembrane region" description="Helical" evidence="8">
    <location>
        <begin position="454"/>
        <end position="473"/>
    </location>
</feature>
<comment type="subcellular location">
    <subcellularLocation>
        <location evidence="1">Cell membrane</location>
        <topology evidence="1">Multi-pass membrane protein</topology>
    </subcellularLocation>
</comment>
<dbReference type="AlphaFoldDB" id="A0A8J4SED5"/>
<dbReference type="GO" id="GO:0033214">
    <property type="term" value="P:siderophore-iron import into cell"/>
    <property type="evidence" value="ECO:0007669"/>
    <property type="project" value="TreeGrafter"/>
</dbReference>
<keyword evidence="3" id="KW-0813">Transport</keyword>
<keyword evidence="6 8" id="KW-1133">Transmembrane helix</keyword>
<evidence type="ECO:0000313" key="10">
    <source>
        <dbReference type="EMBL" id="KAF4323866.1"/>
    </source>
</evidence>
<dbReference type="GO" id="GO:0005886">
    <property type="term" value="C:plasma membrane"/>
    <property type="evidence" value="ECO:0007669"/>
    <property type="project" value="UniProtKB-SubCell"/>
</dbReference>
<keyword evidence="7 8" id="KW-0472">Membrane</keyword>
<evidence type="ECO:0000256" key="3">
    <source>
        <dbReference type="ARBA" id="ARBA00022448"/>
    </source>
</evidence>
<evidence type="ECO:0000256" key="7">
    <source>
        <dbReference type="ARBA" id="ARBA00023136"/>
    </source>
</evidence>
<dbReference type="CDD" id="cd06550">
    <property type="entry name" value="TM_ABC_iron-siderophores_like"/>
    <property type="match status" value="1"/>
</dbReference>
<dbReference type="InterPro" id="IPR037294">
    <property type="entry name" value="ABC_BtuC-like"/>
</dbReference>
<comment type="caution">
    <text evidence="10">The sequence shown here is derived from an EMBL/GenBank/DDBJ whole genome shotgun (WGS) entry which is preliminary data.</text>
</comment>
<accession>A0A8J4SED5</accession>
<evidence type="ECO:0000259" key="9">
    <source>
        <dbReference type="PROSITE" id="PS01124"/>
    </source>
</evidence>
<dbReference type="EMBL" id="AOFI03000030">
    <property type="protein sequence ID" value="KAF4323866.1"/>
    <property type="molecule type" value="Genomic_DNA"/>
</dbReference>
<sequence length="480" mass="52066">MRENYMNEIKLEKLAELAGMHPSYYSQLFKSRMQKNPIEYITHLRMNRAKELLMTSDLRIRDVARQVHRNIVSLSYPYTDHLMTLGITPCAAQIQGHLPHVPKSLTLPFHAYEPWEQGRQAFLDQGVVGNKGVTRIQHPGLSQRPSKSQKSAVTVGLMFLAAIAALLLSMFVAISLGAKGLTLETVWTAIFQYNPALTPHQIIHELRLPRVIAAAVIGAAFAVAGALMQGITRNPLADTGILGINAGATFVVALSFAFWPGLPYGWIMFLSFAGAVLGTLLIFLLGMAAPGGLTSIRLTVAGAVIAAMLSSLSTGVAIYFDLSQDLAFWYAGGFGGIEWRHLKLILPVLLVALVLTMPMARRVSLMSLGEEVAINLGINLRWTRLFALTAVVVLAGVSVSAVGSIGFVGLVIPHISRKLVGVDYRLIIPMSSLLGAVLLVLADLGSRIVNPPQELAVGIMVAFVGVPFFLYLARKERRAL</sequence>
<feature type="domain" description="HTH araC/xylS-type" evidence="9">
    <location>
        <begin position="1"/>
        <end position="95"/>
    </location>
</feature>
<dbReference type="Gene3D" id="1.10.3470.10">
    <property type="entry name" value="ABC transporter involved in vitamin B12 uptake, BtuC"/>
    <property type="match status" value="1"/>
</dbReference>
<dbReference type="GO" id="GO:0022857">
    <property type="term" value="F:transmembrane transporter activity"/>
    <property type="evidence" value="ECO:0007669"/>
    <property type="project" value="InterPro"/>
</dbReference>
<name>A0A8J4SED5_9STRA</name>
<feature type="transmembrane region" description="Helical" evidence="8">
    <location>
        <begin position="385"/>
        <end position="412"/>
    </location>
</feature>